<keyword evidence="5" id="KW-1185">Reference proteome</keyword>
<dbReference type="CDD" id="cd03801">
    <property type="entry name" value="GT4_PimA-like"/>
    <property type="match status" value="1"/>
</dbReference>
<reference evidence="4 5" key="1">
    <citation type="submission" date="2016-10" db="EMBL/GenBank/DDBJ databases">
        <authorList>
            <person name="de Groot N.N."/>
        </authorList>
    </citation>
    <scope>NUCLEOTIDE SEQUENCE [LARGE SCALE GENOMIC DNA]</scope>
    <source>
        <strain evidence="4 5">DSM 23553</strain>
    </source>
</reference>
<dbReference type="Proteomes" id="UP000199448">
    <property type="component" value="Unassembled WGS sequence"/>
</dbReference>
<dbReference type="RefSeq" id="WP_093113323.1">
    <property type="nucleotide sequence ID" value="NZ_FNGG01000004.1"/>
</dbReference>
<dbReference type="PANTHER" id="PTHR46401">
    <property type="entry name" value="GLYCOSYLTRANSFERASE WBBK-RELATED"/>
    <property type="match status" value="1"/>
</dbReference>
<evidence type="ECO:0000256" key="1">
    <source>
        <dbReference type="ARBA" id="ARBA00022679"/>
    </source>
</evidence>
<evidence type="ECO:0000259" key="2">
    <source>
        <dbReference type="Pfam" id="PF00534"/>
    </source>
</evidence>
<dbReference type="OrthoDB" id="655095at2"/>
<proteinExistence type="predicted"/>
<evidence type="ECO:0000259" key="3">
    <source>
        <dbReference type="Pfam" id="PF13439"/>
    </source>
</evidence>
<keyword evidence="1 4" id="KW-0808">Transferase</keyword>
<dbReference type="SUPFAM" id="SSF53756">
    <property type="entry name" value="UDP-Glycosyltransferase/glycogen phosphorylase"/>
    <property type="match status" value="1"/>
</dbReference>
<protein>
    <submittedName>
        <fullName evidence="4">Glycosyltransferase involved in cell wall bisynthesis</fullName>
    </submittedName>
</protein>
<dbReference type="STRING" id="390640.SAMN04488034_10430"/>
<dbReference type="EMBL" id="FNUG01000004">
    <property type="protein sequence ID" value="SEE98760.1"/>
    <property type="molecule type" value="Genomic_DNA"/>
</dbReference>
<dbReference type="Pfam" id="PF00534">
    <property type="entry name" value="Glycos_transf_1"/>
    <property type="match status" value="1"/>
</dbReference>
<dbReference type="InterPro" id="IPR001296">
    <property type="entry name" value="Glyco_trans_1"/>
</dbReference>
<feature type="domain" description="Glycosyltransferase subfamily 4-like N-terminal" evidence="3">
    <location>
        <begin position="14"/>
        <end position="172"/>
    </location>
</feature>
<sequence>MESILAITPFFGRSGSEIALFNLCEGLNQVFDISIYTPQLDPDLKQDVSDKIKVYHSGKRSKRKSFIGKLKKALNPTTDFEKRLGNKKFDYIILNTFLSFKYFDLFRSGGTKVILYVHETEQMLSGIDSQKFNKILAEADLVFCSSNHVKQYLNLLGRQEKIKVLYPAVNFEKFSLPLAQRSIRKELGFGEKDFVWGMSGALTLNKNPAMFIAAAEILLQRFENVKFLWIGTRGNDIYEEYLIKSVKKKGLQEKVQFIEKREDDYFEYLNILNGYLLTSFSESFSLSAMEAASFNIPVISFPCGGVLEAVPDKLRQVTSEFSTRELVEKMESIMENGISSITLKETEQFLRMDKKNAANEFRKVLREEFKVADCREIIV</sequence>
<organism evidence="4 5">
    <name type="scientific">Salinimicrobium catena</name>
    <dbReference type="NCBI Taxonomy" id="390640"/>
    <lineage>
        <taxon>Bacteria</taxon>
        <taxon>Pseudomonadati</taxon>
        <taxon>Bacteroidota</taxon>
        <taxon>Flavobacteriia</taxon>
        <taxon>Flavobacteriales</taxon>
        <taxon>Flavobacteriaceae</taxon>
        <taxon>Salinimicrobium</taxon>
    </lineage>
</organism>
<name>A0A1H5NBB4_9FLAO</name>
<dbReference type="InterPro" id="IPR028098">
    <property type="entry name" value="Glyco_trans_4-like_N"/>
</dbReference>
<evidence type="ECO:0000313" key="5">
    <source>
        <dbReference type="Proteomes" id="UP000199448"/>
    </source>
</evidence>
<gene>
    <name evidence="4" type="ORF">SAMN04488034_10430</name>
</gene>
<evidence type="ECO:0000313" key="4">
    <source>
        <dbReference type="EMBL" id="SEE98760.1"/>
    </source>
</evidence>
<dbReference type="AlphaFoldDB" id="A0A1H5NBB4"/>
<accession>A0A1H5NBB4</accession>
<dbReference type="Gene3D" id="3.40.50.2000">
    <property type="entry name" value="Glycogen Phosphorylase B"/>
    <property type="match status" value="2"/>
</dbReference>
<dbReference type="PANTHER" id="PTHR46401:SF2">
    <property type="entry name" value="GLYCOSYLTRANSFERASE WBBK-RELATED"/>
    <property type="match status" value="1"/>
</dbReference>
<dbReference type="Pfam" id="PF13439">
    <property type="entry name" value="Glyco_transf_4"/>
    <property type="match status" value="1"/>
</dbReference>
<dbReference type="GO" id="GO:0016757">
    <property type="term" value="F:glycosyltransferase activity"/>
    <property type="evidence" value="ECO:0007669"/>
    <property type="project" value="InterPro"/>
</dbReference>
<feature type="domain" description="Glycosyl transferase family 1" evidence="2">
    <location>
        <begin position="181"/>
        <end position="339"/>
    </location>
</feature>